<proteinExistence type="predicted"/>
<evidence type="ECO:0000313" key="5">
    <source>
        <dbReference type="EMBL" id="KEZ43928.1"/>
    </source>
</evidence>
<dbReference type="PROSITE" id="PS50088">
    <property type="entry name" value="ANK_REPEAT"/>
    <property type="match status" value="3"/>
</dbReference>
<dbReference type="Proteomes" id="UP000028545">
    <property type="component" value="Unassembled WGS sequence"/>
</dbReference>
<reference evidence="5 6" key="1">
    <citation type="journal article" date="2014" name="Genome Announc.">
        <title>Draft genome sequence of the pathogenic fungus Scedosporium apiospermum.</title>
        <authorList>
            <person name="Vandeputte P."/>
            <person name="Ghamrawi S."/>
            <person name="Rechenmann M."/>
            <person name="Iltis A."/>
            <person name="Giraud S."/>
            <person name="Fleury M."/>
            <person name="Thornton C."/>
            <person name="Delhaes L."/>
            <person name="Meyer W."/>
            <person name="Papon N."/>
            <person name="Bouchara J.P."/>
        </authorList>
    </citation>
    <scope>NUCLEOTIDE SEQUENCE [LARGE SCALE GENOMIC DNA]</scope>
    <source>
        <strain evidence="5 6">IHEM 14462</strain>
    </source>
</reference>
<evidence type="ECO:0000256" key="1">
    <source>
        <dbReference type="ARBA" id="ARBA00022737"/>
    </source>
</evidence>
<dbReference type="Pfam" id="PF24883">
    <property type="entry name" value="NPHP3_N"/>
    <property type="match status" value="1"/>
</dbReference>
<dbReference type="VEuPathDB" id="FungiDB:SAPIO_CDS4117"/>
<dbReference type="RefSeq" id="XP_016643727.1">
    <property type="nucleotide sequence ID" value="XM_016786751.1"/>
</dbReference>
<dbReference type="PANTHER" id="PTHR10039:SF15">
    <property type="entry name" value="NACHT DOMAIN-CONTAINING PROTEIN"/>
    <property type="match status" value="1"/>
</dbReference>
<dbReference type="InterPro" id="IPR036770">
    <property type="entry name" value="Ankyrin_rpt-contain_sf"/>
</dbReference>
<sequence>MAEALGIVASIIAIVELSAKSCHSIKGRIDSVQNAPQLLRSIRNTASSVEALLNDMRSLGNERLAASESLKKALAIPNGDVEACKRELEGLDTLLETYIDNAGPSASGKRRKWMAKIITWPRTEEKAKKHLQEIEQYRKNIHMALQIERRTVRGYRERREEVFKWLAPKNYEVDQISTINRRSDGTGKWLLDSPEYRGWLGAEKATLFCSGIPGAGKTFITATVIKDLYSRFPQESGPKVGVAYLYLNYQQEQSDHEPECLLKNLLGQLILSLPHTDEALETFQFARKLYESYGQRGDGTRSTQQTFSEVFRRVGNWYDKVFVVIDALDECGSSAQCHAFVSQIVSLQSETDMCIFATSRVREDALLFGEYMCFSLDIRASDEDVQNYLDGRMAEFGDKFKKNLALKEEIKAEITRKADGWQRASFLLARIYRDALKDLSTEWEVRQQLLNFQQGKDLSETLALAYERILERINHQAESPKKLARKALTWVTFATPPLTEVELRQALAVDVTMSQFEESNVATVDRINRVCCGLLRIDEGHIVQLAHYSTKEYLVKERDKWLPDAHGMIAEICITYLSFQEFSRGPFPNVEWFGSGDLDALAKSKPLFRYASSNWAHHLSHAGEEEIRRLLPKFADRSDNMRLSFQAHLVGSRRHFPDGIENTHIVSYLGSPGFVRAFAQKGLLRRGERDSRQQTAVHWAVSRKDAGAREMVETLLSLGFDVNVVDAHGLSPLHIAVRSGDLEIVQLLLDKGANTEIGNQSVTPLIDACCGGHDKIVRVLLDKGANVNVVSKLGPPLAAAILGRSEKCVAEILKDRRLKKYQRNYQYGTALNDAAFHGLPGIVKKLLKAGFDPNKTVGGPDTALQVAAAAANKFAHPKESEEVVTILLGSGANVNAPGGQFGTALEAAQSNENKELEQLLRSHGAVEVNTCELLRQNSVLMTGLDYGQSSLVPKILKGQLRHFTIAVMMNNEAVLEDYTNITVIAFKEAIRERKIKDIELLAQLALMAFEQLVALARNDMGDGDVSEGSGGGSGNSSDPGFYHLLLMPLVRSTAKASEFISFILGNHGAKRETPGVALHAANTASSKLEVLTKSAVAILTLAIELGDEDIVRLLAERWASALRHISFPGKASDRMMEVLMVEAKVRAKLGVELLAAAIKGRRADARLAQLSLNLAKIWSLALRNVVDNGYVSYEQLEMFMRELQDDITTGVDLGSLRNIERFGTACIEILVAMVADENPRTAHIMARMVVEGWQHIINHGGGPLIDKTHITDIAEEMWNLIKDKEKKSEEGNTCRAWNLGCGAIKALHVAVRYGFPDVIVRLSDRIVYYLEQASKLREAAAAQAAHDQMLKWIPQLCEVDPSPVYYFEVILALFIYAARGKYLRAKRAISRGISSIIREPSAERTLLVGHIRSVISSTERPDDAARLRVAIKALQGMIEKFPALEEIIGEPSDEAPLGEHLNSKVKSEDPLLGHLHI</sequence>
<accession>A0A084G9B6</accession>
<dbReference type="SUPFAM" id="SSF52540">
    <property type="entry name" value="P-loop containing nucleoside triphosphate hydrolases"/>
    <property type="match status" value="1"/>
</dbReference>
<dbReference type="Pfam" id="PF12796">
    <property type="entry name" value="Ank_2"/>
    <property type="match status" value="1"/>
</dbReference>
<dbReference type="InterPro" id="IPR002110">
    <property type="entry name" value="Ankyrin_rpt"/>
</dbReference>
<comment type="caution">
    <text evidence="5">The sequence shown here is derived from an EMBL/GenBank/DDBJ whole genome shotgun (WGS) entry which is preliminary data.</text>
</comment>
<dbReference type="HOGENOM" id="CLU_249855_0_0_1"/>
<evidence type="ECO:0000313" key="6">
    <source>
        <dbReference type="Proteomes" id="UP000028545"/>
    </source>
</evidence>
<dbReference type="OMA" id="WAIRNDI"/>
<dbReference type="Pfam" id="PF22939">
    <property type="entry name" value="WHD_GPIID"/>
    <property type="match status" value="1"/>
</dbReference>
<dbReference type="PANTHER" id="PTHR10039">
    <property type="entry name" value="AMELOGENIN"/>
    <property type="match status" value="1"/>
</dbReference>
<dbReference type="InterPro" id="IPR027417">
    <property type="entry name" value="P-loop_NTPase"/>
</dbReference>
<name>A0A084G9B6_PSEDA</name>
<organism evidence="5 6">
    <name type="scientific">Pseudallescheria apiosperma</name>
    <name type="common">Scedosporium apiospermum</name>
    <dbReference type="NCBI Taxonomy" id="563466"/>
    <lineage>
        <taxon>Eukaryota</taxon>
        <taxon>Fungi</taxon>
        <taxon>Dikarya</taxon>
        <taxon>Ascomycota</taxon>
        <taxon>Pezizomycotina</taxon>
        <taxon>Sordariomycetes</taxon>
        <taxon>Hypocreomycetidae</taxon>
        <taxon>Microascales</taxon>
        <taxon>Microascaceae</taxon>
        <taxon>Scedosporium</taxon>
    </lineage>
</organism>
<dbReference type="PRINTS" id="PR01415">
    <property type="entry name" value="ANKYRIN"/>
</dbReference>
<dbReference type="Gene3D" id="1.25.40.20">
    <property type="entry name" value="Ankyrin repeat-containing domain"/>
    <property type="match status" value="2"/>
</dbReference>
<dbReference type="Gene3D" id="3.40.50.300">
    <property type="entry name" value="P-loop containing nucleotide triphosphate hydrolases"/>
    <property type="match status" value="1"/>
</dbReference>
<evidence type="ECO:0000256" key="2">
    <source>
        <dbReference type="PROSITE-ProRule" id="PRU00023"/>
    </source>
</evidence>
<feature type="domain" description="GPI inositol-deacylase winged helix" evidence="3">
    <location>
        <begin position="476"/>
        <end position="557"/>
    </location>
</feature>
<keyword evidence="2" id="KW-0040">ANK repeat</keyword>
<feature type="repeat" description="ANK" evidence="2">
    <location>
        <begin position="692"/>
        <end position="727"/>
    </location>
</feature>
<dbReference type="InterPro" id="IPR056884">
    <property type="entry name" value="NPHP3-like_N"/>
</dbReference>
<evidence type="ECO:0000259" key="3">
    <source>
        <dbReference type="Pfam" id="PF22939"/>
    </source>
</evidence>
<feature type="domain" description="Nephrocystin 3-like N-terminal" evidence="4">
    <location>
        <begin position="185"/>
        <end position="360"/>
    </location>
</feature>
<protein>
    <submittedName>
        <fullName evidence="5">Uncharacterized protein</fullName>
    </submittedName>
</protein>
<evidence type="ECO:0000259" key="4">
    <source>
        <dbReference type="Pfam" id="PF24883"/>
    </source>
</evidence>
<gene>
    <name evidence="5" type="ORF">SAPIO_CDS4117</name>
</gene>
<dbReference type="PROSITE" id="PS50297">
    <property type="entry name" value="ANK_REP_REGION"/>
    <property type="match status" value="2"/>
</dbReference>
<dbReference type="SUPFAM" id="SSF48403">
    <property type="entry name" value="Ankyrin repeat"/>
    <property type="match status" value="1"/>
</dbReference>
<feature type="repeat" description="ANK" evidence="2">
    <location>
        <begin position="760"/>
        <end position="792"/>
    </location>
</feature>
<dbReference type="SMART" id="SM00248">
    <property type="entry name" value="ANK"/>
    <property type="match status" value="5"/>
</dbReference>
<dbReference type="OrthoDB" id="4576176at2759"/>
<dbReference type="InterPro" id="IPR054471">
    <property type="entry name" value="GPIID_WHD"/>
</dbReference>
<keyword evidence="1" id="KW-0677">Repeat</keyword>
<keyword evidence="6" id="KW-1185">Reference proteome</keyword>
<dbReference type="EMBL" id="JOWA01000090">
    <property type="protein sequence ID" value="KEZ43928.1"/>
    <property type="molecule type" value="Genomic_DNA"/>
</dbReference>
<dbReference type="KEGG" id="sapo:SAPIO_CDS4117"/>
<dbReference type="GeneID" id="27723189"/>
<feature type="repeat" description="ANK" evidence="2">
    <location>
        <begin position="728"/>
        <end position="760"/>
    </location>
</feature>